<feature type="region of interest" description="Disordered" evidence="1">
    <location>
        <begin position="108"/>
        <end position="130"/>
    </location>
</feature>
<protein>
    <recommendedName>
        <fullName evidence="3">Asparaginase</fullName>
    </recommendedName>
</protein>
<dbReference type="InterPro" id="IPR010349">
    <property type="entry name" value="Asparaginase_II"/>
</dbReference>
<evidence type="ECO:0008006" key="3">
    <source>
        <dbReference type="Google" id="ProtNLM"/>
    </source>
</evidence>
<dbReference type="PANTHER" id="PTHR42110:SF1">
    <property type="entry name" value="L-ASPARAGINASE, PUTATIVE (AFU_ORTHOLOGUE AFUA_3G11890)-RELATED"/>
    <property type="match status" value="1"/>
</dbReference>
<sequence>MDSPALPEDAPLVAVRRGAVLESVHRGRLVFCDPSGEILDATGDPEAYVFARSSSKLFQALPLILSGAADAFGLSDEELAVACASHNAEEPHLAAVRSLLEKAGLSEDDLQNGAHPPMHAPEAGKLARSGKGPLAVHGNCSGKHAGMLAVCAHEGFDTGGYRNPDHPIQRRILELVVEACGLRDDEALLAGDDCGVPAFALPLKSLATGFARLATGEGIPEEVARAAQRLRRAMRAHPFMVAGTGRFDTEVMETTDVVCKSGAEAVFAAGSAEGWGLALKISDGGARAVRPAAVAALGRRGVEVPEGDPRRDLHGEVVGGIGPFI</sequence>
<organism evidence="2">
    <name type="scientific">uncultured Rubrobacteraceae bacterium</name>
    <dbReference type="NCBI Taxonomy" id="349277"/>
    <lineage>
        <taxon>Bacteria</taxon>
        <taxon>Bacillati</taxon>
        <taxon>Actinomycetota</taxon>
        <taxon>Rubrobacteria</taxon>
        <taxon>Rubrobacterales</taxon>
        <taxon>Rubrobacteraceae</taxon>
        <taxon>environmental samples</taxon>
    </lineage>
</organism>
<dbReference type="AlphaFoldDB" id="A0A6J4QCW0"/>
<dbReference type="PANTHER" id="PTHR42110">
    <property type="entry name" value="L-ASPARAGINASE, PUTATIVE (AFU_ORTHOLOGUE AFUA_3G11890)-RELATED"/>
    <property type="match status" value="1"/>
</dbReference>
<reference evidence="2" key="1">
    <citation type="submission" date="2020-02" db="EMBL/GenBank/DDBJ databases">
        <authorList>
            <person name="Meier V. D."/>
        </authorList>
    </citation>
    <scope>NUCLEOTIDE SEQUENCE</scope>
    <source>
        <strain evidence="2">AVDCRST_MAG22</strain>
    </source>
</reference>
<dbReference type="Pfam" id="PF06089">
    <property type="entry name" value="Asparaginase_II"/>
    <property type="match status" value="1"/>
</dbReference>
<name>A0A6J4QCW0_9ACTN</name>
<proteinExistence type="predicted"/>
<evidence type="ECO:0000313" key="2">
    <source>
        <dbReference type="EMBL" id="CAA9434470.1"/>
    </source>
</evidence>
<dbReference type="EMBL" id="CADCUV010000171">
    <property type="protein sequence ID" value="CAA9434470.1"/>
    <property type="molecule type" value="Genomic_DNA"/>
</dbReference>
<accession>A0A6J4QCW0</accession>
<gene>
    <name evidence="2" type="ORF">AVDCRST_MAG22-3542</name>
</gene>
<evidence type="ECO:0000256" key="1">
    <source>
        <dbReference type="SAM" id="MobiDB-lite"/>
    </source>
</evidence>